<dbReference type="InterPro" id="IPR013826">
    <property type="entry name" value="Topo_IA_cen_sub3"/>
</dbReference>
<gene>
    <name evidence="8" type="ORF">METZ01_LOCUS204883</name>
</gene>
<comment type="catalytic activity">
    <reaction evidence="1">
        <text>ATP-independent breakage of single-stranded DNA, followed by passage and rejoining.</text>
        <dbReference type="EC" id="5.6.2.1"/>
    </reaction>
</comment>
<dbReference type="InterPro" id="IPR025589">
    <property type="entry name" value="Toprim_C_rpt"/>
</dbReference>
<comment type="similarity">
    <text evidence="2">Belongs to the type IA topoisomerase family.</text>
</comment>
<dbReference type="PROSITE" id="PS52039">
    <property type="entry name" value="TOPO_IA_2"/>
    <property type="match status" value="1"/>
</dbReference>
<organism evidence="8">
    <name type="scientific">marine metagenome</name>
    <dbReference type="NCBI Taxonomy" id="408172"/>
    <lineage>
        <taxon>unclassified sequences</taxon>
        <taxon>metagenomes</taxon>
        <taxon>ecological metagenomes</taxon>
    </lineage>
</organism>
<dbReference type="InterPro" id="IPR013824">
    <property type="entry name" value="Topo_IA_cen_sub1"/>
</dbReference>
<dbReference type="InterPro" id="IPR013497">
    <property type="entry name" value="Topo_IA_cen"/>
</dbReference>
<dbReference type="InterPro" id="IPR003601">
    <property type="entry name" value="Topo_IA_2"/>
</dbReference>
<sequence>ARRILDRAVGYELSPLLWRKIKPGLSAGRVQSVSVKILVDREREIREFEPEEYWKIRADFEGFHAELSKLDGKVIKIQNKEEADKATQSIKAGECILKEIDEREASRNPAAPFTTSTLQQEASNKLGFSVKKTMLIAQQLYEGNFEIPDYSGGLITYMRTDSVTLSKEALAQAKEVIGKRFGSEFGLEKPRSFRNRTKNAQEAHEAIRPVNLEMPPEKVIPHIERDQGRLYGLIWKRTLATQMKAAKIARTTFRIDSGDKSEYQFEAKGQQILFPGFLKVYMDSSSDAQSVLGEKDLILPRVEQGQRLPLKDLNSEQLFTKPPPRYSEASLVKKLESQGIGRPSTYAPTISTIQDRGYVEQIVDKRLKPTDMGEVVTDFLTNHFNEIVNLGFTAKIERNFDRIARGEEDWMDMMGEFYHPFHGRIEEKKETVTRDEAVKRRVLGSDPESGRPVSVSIGRYGPMVQIGTRDDVDKPKFASVPKGSSLSEITLEEALECFKLPRTLGQNQEGEEIQANVGRFGPYVRIGKEFFSLPKDLGPMDVDLDQALEIIREG</sequence>
<protein>
    <recommendedName>
        <fullName evidence="3">DNA topoisomerase</fullName>
        <ecNumber evidence="3">5.6.2.1</ecNumber>
    </recommendedName>
</protein>
<proteinExistence type="inferred from homology"/>
<keyword evidence="6" id="KW-0413">Isomerase</keyword>
<dbReference type="PROSITE" id="PS00396">
    <property type="entry name" value="TOPO_IA_1"/>
    <property type="match status" value="1"/>
</dbReference>
<dbReference type="InterPro" id="IPR013825">
    <property type="entry name" value="Topo_IA_cen_sub2"/>
</dbReference>
<feature type="domain" description="Topo IA-type catalytic" evidence="7">
    <location>
        <begin position="1"/>
        <end position="425"/>
    </location>
</feature>
<dbReference type="EC" id="5.6.2.1" evidence="3"/>
<feature type="non-terminal residue" evidence="8">
    <location>
        <position position="554"/>
    </location>
</feature>
<evidence type="ECO:0000256" key="1">
    <source>
        <dbReference type="ARBA" id="ARBA00000213"/>
    </source>
</evidence>
<dbReference type="InterPro" id="IPR000380">
    <property type="entry name" value="Topo_IA"/>
</dbReference>
<keyword evidence="5" id="KW-0238">DNA-binding</keyword>
<evidence type="ECO:0000256" key="4">
    <source>
        <dbReference type="ARBA" id="ARBA00023029"/>
    </source>
</evidence>
<dbReference type="EMBL" id="UINC01045357">
    <property type="protein sequence ID" value="SVB52029.1"/>
    <property type="molecule type" value="Genomic_DNA"/>
</dbReference>
<dbReference type="AlphaFoldDB" id="A0A382ENT4"/>
<dbReference type="Gene3D" id="2.70.20.10">
    <property type="entry name" value="Topoisomerase I, domain 3"/>
    <property type="match status" value="1"/>
</dbReference>
<dbReference type="Gene3D" id="1.10.460.10">
    <property type="entry name" value="Topoisomerase I, domain 2"/>
    <property type="match status" value="1"/>
</dbReference>
<dbReference type="InterPro" id="IPR023406">
    <property type="entry name" value="Topo_IA_AS"/>
</dbReference>
<dbReference type="CDD" id="cd00186">
    <property type="entry name" value="TOP1Ac"/>
    <property type="match status" value="1"/>
</dbReference>
<dbReference type="Pfam" id="PF13368">
    <property type="entry name" value="Toprim_C_rpt"/>
    <property type="match status" value="2"/>
</dbReference>
<dbReference type="SUPFAM" id="SSF56712">
    <property type="entry name" value="Prokaryotic type I DNA topoisomerase"/>
    <property type="match status" value="1"/>
</dbReference>
<dbReference type="SMART" id="SM00436">
    <property type="entry name" value="TOP1Bc"/>
    <property type="match status" value="1"/>
</dbReference>
<evidence type="ECO:0000256" key="2">
    <source>
        <dbReference type="ARBA" id="ARBA00009446"/>
    </source>
</evidence>
<dbReference type="PRINTS" id="PR00417">
    <property type="entry name" value="PRTPISMRASEI"/>
</dbReference>
<reference evidence="8" key="1">
    <citation type="submission" date="2018-05" db="EMBL/GenBank/DDBJ databases">
        <authorList>
            <person name="Lanie J.A."/>
            <person name="Ng W.-L."/>
            <person name="Kazmierczak K.M."/>
            <person name="Andrzejewski T.M."/>
            <person name="Davidsen T.M."/>
            <person name="Wayne K.J."/>
            <person name="Tettelin H."/>
            <person name="Glass J.I."/>
            <person name="Rusch D."/>
            <person name="Podicherti R."/>
            <person name="Tsui H.-C.T."/>
            <person name="Winkler M.E."/>
        </authorList>
    </citation>
    <scope>NUCLEOTIDE SEQUENCE</scope>
</reference>
<evidence type="ECO:0000256" key="6">
    <source>
        <dbReference type="ARBA" id="ARBA00023235"/>
    </source>
</evidence>
<dbReference type="InterPro" id="IPR005733">
    <property type="entry name" value="TopoI_bac-type"/>
</dbReference>
<feature type="non-terminal residue" evidence="8">
    <location>
        <position position="1"/>
    </location>
</feature>
<dbReference type="NCBIfam" id="TIGR01051">
    <property type="entry name" value="topA_bact"/>
    <property type="match status" value="1"/>
</dbReference>
<evidence type="ECO:0000256" key="5">
    <source>
        <dbReference type="ARBA" id="ARBA00023125"/>
    </source>
</evidence>
<dbReference type="PANTHER" id="PTHR42785">
    <property type="entry name" value="DNA TOPOISOMERASE, TYPE IA, CORE"/>
    <property type="match status" value="1"/>
</dbReference>
<dbReference type="Pfam" id="PF01131">
    <property type="entry name" value="Topoisom_bac"/>
    <property type="match status" value="1"/>
</dbReference>
<dbReference type="InterPro" id="IPR023405">
    <property type="entry name" value="Topo_IA_core_domain"/>
</dbReference>
<dbReference type="GO" id="GO:0006265">
    <property type="term" value="P:DNA topological change"/>
    <property type="evidence" value="ECO:0007669"/>
    <property type="project" value="InterPro"/>
</dbReference>
<dbReference type="GO" id="GO:0003917">
    <property type="term" value="F:DNA topoisomerase type I (single strand cut, ATP-independent) activity"/>
    <property type="evidence" value="ECO:0007669"/>
    <property type="project" value="UniProtKB-EC"/>
</dbReference>
<evidence type="ECO:0000313" key="8">
    <source>
        <dbReference type="EMBL" id="SVB52029.1"/>
    </source>
</evidence>
<dbReference type="SMART" id="SM00437">
    <property type="entry name" value="TOP1Ac"/>
    <property type="match status" value="1"/>
</dbReference>
<evidence type="ECO:0000256" key="3">
    <source>
        <dbReference type="ARBA" id="ARBA00012891"/>
    </source>
</evidence>
<accession>A0A382ENT4</accession>
<dbReference type="PANTHER" id="PTHR42785:SF1">
    <property type="entry name" value="DNA TOPOISOMERASE"/>
    <property type="match status" value="1"/>
</dbReference>
<keyword evidence="4" id="KW-0799">Topoisomerase</keyword>
<dbReference type="InterPro" id="IPR003602">
    <property type="entry name" value="Topo_IA_DNA-bd_dom"/>
</dbReference>
<name>A0A382ENT4_9ZZZZ</name>
<evidence type="ECO:0000259" key="7">
    <source>
        <dbReference type="PROSITE" id="PS52039"/>
    </source>
</evidence>
<dbReference type="Gene3D" id="1.10.290.10">
    <property type="entry name" value="Topoisomerase I, domain 4"/>
    <property type="match status" value="1"/>
</dbReference>
<dbReference type="GO" id="GO:0003677">
    <property type="term" value="F:DNA binding"/>
    <property type="evidence" value="ECO:0007669"/>
    <property type="project" value="UniProtKB-KW"/>
</dbReference>